<dbReference type="PANTHER" id="PTHR43085:SF1">
    <property type="entry name" value="PSEUDOURIDINE KINASE-RELATED"/>
    <property type="match status" value="1"/>
</dbReference>
<sequence length="319" mass="34736">MCDVVALGELLIDFTPQQPGLTGSPLFQQNPGGAPANVLAALAALGRQTAFIGKVGSDDFGHYLESVLKAQRIDTSGLVFSKDVNTTLAFVTLSDNGERSFTFYRRPGADMMFQVHEINYSLIDRANIFHFGSVSLTHEPVRSATHEAVSYAKKKGLLISYDPNVRMNLWDNAEEAKEQIVRCLPYADILKVSEEELTFLTGTDVLEDGTQQLYSLYGTPCILVTLGEQGCFYRTGEITGHVRGFRVKAVDTNGAGDAFLGGILFQVLQMSKPMNEWSRADTESMITFGNAMGAIVASKQGALPAMPGLSEVQRMLGNM</sequence>
<organism evidence="8 9">
    <name type="scientific">Paenibacillus hexagrammi</name>
    <dbReference type="NCBI Taxonomy" id="2908839"/>
    <lineage>
        <taxon>Bacteria</taxon>
        <taxon>Bacillati</taxon>
        <taxon>Bacillota</taxon>
        <taxon>Bacilli</taxon>
        <taxon>Bacillales</taxon>
        <taxon>Paenibacillaceae</taxon>
        <taxon>Paenibacillus</taxon>
    </lineage>
</organism>
<dbReference type="GO" id="GO:0016301">
    <property type="term" value="F:kinase activity"/>
    <property type="evidence" value="ECO:0007669"/>
    <property type="project" value="UniProtKB-KW"/>
</dbReference>
<evidence type="ECO:0000313" key="9">
    <source>
        <dbReference type="Proteomes" id="UP001649230"/>
    </source>
</evidence>
<dbReference type="SUPFAM" id="SSF53613">
    <property type="entry name" value="Ribokinase-like"/>
    <property type="match status" value="1"/>
</dbReference>
<dbReference type="InterPro" id="IPR002139">
    <property type="entry name" value="Ribo/fructo_kinase"/>
</dbReference>
<evidence type="ECO:0000313" key="8">
    <source>
        <dbReference type="EMBL" id="UJF34647.1"/>
    </source>
</evidence>
<dbReference type="InterPro" id="IPR002173">
    <property type="entry name" value="Carboh/pur_kinase_PfkB_CS"/>
</dbReference>
<keyword evidence="2 6" id="KW-0808">Transferase</keyword>
<keyword evidence="5" id="KW-0067">ATP-binding</keyword>
<dbReference type="CDD" id="cd01167">
    <property type="entry name" value="bac_FRK"/>
    <property type="match status" value="1"/>
</dbReference>
<evidence type="ECO:0000256" key="3">
    <source>
        <dbReference type="ARBA" id="ARBA00022741"/>
    </source>
</evidence>
<reference evidence="8 9" key="1">
    <citation type="journal article" date="2024" name="Int. J. Syst. Evol. Microbiol.">
        <title>Paenibacillus hexagrammi sp. nov., a novel bacterium isolated from the gut content of Hexagrammos agrammus.</title>
        <authorList>
            <person name="Jung H.K."/>
            <person name="Kim D.G."/>
            <person name="Zin H."/>
            <person name="Park J."/>
            <person name="Jung H."/>
            <person name="Kim Y.O."/>
            <person name="Kong H.J."/>
            <person name="Kim J.W."/>
            <person name="Kim Y.S."/>
        </authorList>
    </citation>
    <scope>NUCLEOTIDE SEQUENCE [LARGE SCALE GENOMIC DNA]</scope>
    <source>
        <strain evidence="8 9">YPD9-1</strain>
    </source>
</reference>
<dbReference type="Proteomes" id="UP001649230">
    <property type="component" value="Chromosome"/>
</dbReference>
<dbReference type="Gene3D" id="3.40.1190.20">
    <property type="match status" value="1"/>
</dbReference>
<dbReference type="InterPro" id="IPR011611">
    <property type="entry name" value="PfkB_dom"/>
</dbReference>
<comment type="similarity">
    <text evidence="1 6">Belongs to the carbohydrate kinase PfkB family.</text>
</comment>
<keyword evidence="9" id="KW-1185">Reference proteome</keyword>
<dbReference type="RefSeq" id="WP_235121221.1">
    <property type="nucleotide sequence ID" value="NZ_CP090978.1"/>
</dbReference>
<evidence type="ECO:0000256" key="6">
    <source>
        <dbReference type="RuleBase" id="RU003704"/>
    </source>
</evidence>
<evidence type="ECO:0000256" key="5">
    <source>
        <dbReference type="ARBA" id="ARBA00022840"/>
    </source>
</evidence>
<accession>A0ABY3SNS8</accession>
<feature type="domain" description="Carbohydrate kinase PfkB" evidence="7">
    <location>
        <begin position="3"/>
        <end position="305"/>
    </location>
</feature>
<dbReference type="PRINTS" id="PR00990">
    <property type="entry name" value="RIBOKINASE"/>
</dbReference>
<keyword evidence="4 6" id="KW-0418">Kinase</keyword>
<evidence type="ECO:0000259" key="7">
    <source>
        <dbReference type="Pfam" id="PF00294"/>
    </source>
</evidence>
<evidence type="ECO:0000256" key="2">
    <source>
        <dbReference type="ARBA" id="ARBA00022679"/>
    </source>
</evidence>
<keyword evidence="3" id="KW-0547">Nucleotide-binding</keyword>
<dbReference type="InterPro" id="IPR050306">
    <property type="entry name" value="PfkB_Carbo_kinase"/>
</dbReference>
<evidence type="ECO:0000256" key="4">
    <source>
        <dbReference type="ARBA" id="ARBA00022777"/>
    </source>
</evidence>
<proteinExistence type="inferred from homology"/>
<dbReference type="Pfam" id="PF00294">
    <property type="entry name" value="PfkB"/>
    <property type="match status" value="1"/>
</dbReference>
<protein>
    <submittedName>
        <fullName evidence="8">PfkB family carbohydrate kinase</fullName>
    </submittedName>
</protein>
<evidence type="ECO:0000256" key="1">
    <source>
        <dbReference type="ARBA" id="ARBA00010688"/>
    </source>
</evidence>
<name>A0ABY3SNS8_9BACL</name>
<dbReference type="PANTHER" id="PTHR43085">
    <property type="entry name" value="HEXOKINASE FAMILY MEMBER"/>
    <property type="match status" value="1"/>
</dbReference>
<dbReference type="PROSITE" id="PS00584">
    <property type="entry name" value="PFKB_KINASES_2"/>
    <property type="match status" value="1"/>
</dbReference>
<dbReference type="EMBL" id="CP090978">
    <property type="protein sequence ID" value="UJF34647.1"/>
    <property type="molecule type" value="Genomic_DNA"/>
</dbReference>
<dbReference type="InterPro" id="IPR029056">
    <property type="entry name" value="Ribokinase-like"/>
</dbReference>
<gene>
    <name evidence="8" type="ORF">L0M14_05580</name>
</gene>